<dbReference type="InterPro" id="IPR000157">
    <property type="entry name" value="TIR_dom"/>
</dbReference>
<dbReference type="InterPro" id="IPR035897">
    <property type="entry name" value="Toll_tir_struct_dom_sf"/>
</dbReference>
<organism evidence="3 4">
    <name type="scientific">Candidatus Magnetoglobus multicellularis str. Araruama</name>
    <dbReference type="NCBI Taxonomy" id="890399"/>
    <lineage>
        <taxon>Bacteria</taxon>
        <taxon>Pseudomonadati</taxon>
        <taxon>Thermodesulfobacteriota</taxon>
        <taxon>Desulfobacteria</taxon>
        <taxon>Desulfobacterales</taxon>
        <taxon>Desulfobacteraceae</taxon>
        <taxon>Candidatus Magnetoglobus</taxon>
    </lineage>
</organism>
<dbReference type="AlphaFoldDB" id="A0A1V1P235"/>
<evidence type="ECO:0000313" key="3">
    <source>
        <dbReference type="EMBL" id="ETR68942.1"/>
    </source>
</evidence>
<dbReference type="Gene3D" id="3.40.50.10140">
    <property type="entry name" value="Toll/interleukin-1 receptor homology (TIR) domain"/>
    <property type="match status" value="1"/>
</dbReference>
<gene>
    <name evidence="3" type="ORF">OMM_04259</name>
</gene>
<proteinExistence type="predicted"/>
<dbReference type="EMBL" id="ATBP01000791">
    <property type="protein sequence ID" value="ETR68942.1"/>
    <property type="molecule type" value="Genomic_DNA"/>
</dbReference>
<feature type="region of interest" description="Disordered" evidence="1">
    <location>
        <begin position="167"/>
        <end position="190"/>
    </location>
</feature>
<accession>A0A1V1P235</accession>
<dbReference type="Proteomes" id="UP000189670">
    <property type="component" value="Unassembled WGS sequence"/>
</dbReference>
<dbReference type="Pfam" id="PF13676">
    <property type="entry name" value="TIR_2"/>
    <property type="match status" value="1"/>
</dbReference>
<feature type="compositionally biased region" description="Basic residues" evidence="1">
    <location>
        <begin position="179"/>
        <end position="190"/>
    </location>
</feature>
<feature type="domain" description="TIR" evidence="2">
    <location>
        <begin position="23"/>
        <end position="122"/>
    </location>
</feature>
<sequence>MPTLTYDLIGISQSIMEYKMVSIFISYSHEDKDYIVLLEKFFKSAKMEESFQPWSDRGISIGSKWESEIFDAISHASAAIFLISENFLASDFIMKKEVPRVLERCNNNEMNLYPILIKPCPWKEHEWLQKIEIRPKSKPLSMMEENERSEALTLIVLEIKKLERSYQSNTQSDSNKAKLTGRHKKNAPGI</sequence>
<reference evidence="4" key="1">
    <citation type="submission" date="2012-11" db="EMBL/GenBank/DDBJ databases">
        <authorList>
            <person name="Lucero-Rivera Y.E."/>
            <person name="Tovar-Ramirez D."/>
        </authorList>
    </citation>
    <scope>NUCLEOTIDE SEQUENCE [LARGE SCALE GENOMIC DNA]</scope>
    <source>
        <strain evidence="4">Araruama</strain>
    </source>
</reference>
<evidence type="ECO:0000313" key="4">
    <source>
        <dbReference type="Proteomes" id="UP000189670"/>
    </source>
</evidence>
<protein>
    <submittedName>
        <fullName evidence="3">TIR protein</fullName>
    </submittedName>
</protein>
<evidence type="ECO:0000259" key="2">
    <source>
        <dbReference type="Pfam" id="PF13676"/>
    </source>
</evidence>
<dbReference type="GO" id="GO:0007165">
    <property type="term" value="P:signal transduction"/>
    <property type="evidence" value="ECO:0007669"/>
    <property type="project" value="InterPro"/>
</dbReference>
<evidence type="ECO:0000256" key="1">
    <source>
        <dbReference type="SAM" id="MobiDB-lite"/>
    </source>
</evidence>
<comment type="caution">
    <text evidence="3">The sequence shown here is derived from an EMBL/GenBank/DDBJ whole genome shotgun (WGS) entry which is preliminary data.</text>
</comment>
<name>A0A1V1P235_9BACT</name>
<dbReference type="SUPFAM" id="SSF52200">
    <property type="entry name" value="Toll/Interleukin receptor TIR domain"/>
    <property type="match status" value="1"/>
</dbReference>